<evidence type="ECO:0000313" key="2">
    <source>
        <dbReference type="Proteomes" id="UP000316649"/>
    </source>
</evidence>
<dbReference type="RefSeq" id="WP_144357008.1">
    <property type="nucleotide sequence ID" value="NZ_VMNH01000001.1"/>
</dbReference>
<accession>A0A557SNP8</accession>
<protein>
    <submittedName>
        <fullName evidence="1">Uncharacterized protein</fullName>
    </submittedName>
</protein>
<comment type="caution">
    <text evidence="1">The sequence shown here is derived from an EMBL/GenBank/DDBJ whole genome shotgun (WGS) entry which is preliminary data.</text>
</comment>
<dbReference type="AlphaFoldDB" id="A0A557SNP8"/>
<proteinExistence type="predicted"/>
<evidence type="ECO:0000313" key="1">
    <source>
        <dbReference type="EMBL" id="TVO79051.1"/>
    </source>
</evidence>
<dbReference type="Proteomes" id="UP000316649">
    <property type="component" value="Unassembled WGS sequence"/>
</dbReference>
<keyword evidence="2" id="KW-1185">Reference proteome</keyword>
<gene>
    <name evidence="1" type="ORF">FHP88_00365</name>
</gene>
<reference evidence="1 2" key="1">
    <citation type="submission" date="2019-07" db="EMBL/GenBank/DDBJ databases">
        <title>The pathways for chlorine oxyanion respiration interact through the shared metabolite chlorate.</title>
        <authorList>
            <person name="Barnum T.P."/>
            <person name="Cheng Y."/>
            <person name="Hill K.A."/>
            <person name="Lucas L.N."/>
            <person name="Carlson H.K."/>
            <person name="Coates J.D."/>
        </authorList>
    </citation>
    <scope>NUCLEOTIDE SEQUENCE [LARGE SCALE GENOMIC DNA]</scope>
    <source>
        <strain evidence="1 2">BK-1</strain>
    </source>
</reference>
<dbReference type="EMBL" id="VMNH01000001">
    <property type="protein sequence ID" value="TVO79051.1"/>
    <property type="molecule type" value="Genomic_DNA"/>
</dbReference>
<sequence>MPDLKDLPPEDRISRYRAELDRHEGKHGYTSVFMFNLYSSLLASAQQEIEIRERAPEFS</sequence>
<name>A0A557SNP8_9GAMM</name>
<organism evidence="1 2">
    <name type="scientific">Sedimenticola selenatireducens</name>
    <dbReference type="NCBI Taxonomy" id="191960"/>
    <lineage>
        <taxon>Bacteria</taxon>
        <taxon>Pseudomonadati</taxon>
        <taxon>Pseudomonadota</taxon>
        <taxon>Gammaproteobacteria</taxon>
        <taxon>Chromatiales</taxon>
        <taxon>Sedimenticolaceae</taxon>
        <taxon>Sedimenticola</taxon>
    </lineage>
</organism>